<sequence>MAQERMPELDSMVRRQYHRFPSETWKLTRRALEDPQPHRLFQHIEVLIFTRRIDDVLRGNPEFRALLADMYGNRYDWLRDEDLGTGRWEDSREDAAESLAARAKESEKDRADAEEKMKRDLMIEKMAEGGDDVVRWAEALGFENVAFPIDEIQAAAARIKTERAATLGVEGGVAGGYGVGEAREDIGGVDATACPDGPEGTYGPSSHMSMGKQLAAMSKEHKQPPPVPKAPAEGGPAPRNPFTTEWRHREIPSGWTFPATFDPYYSSNQFIRRSTRYKLPYVDRIEDDAGSDDDDEELETEDDDEEEEKEGLEAQDDRDGQIRPATAPTAMAAMITTTRLQLGGISSRTQRRGGASERKIRRPNEQHGSPPVIPFFKINPRTESQQGPTTGDFAAGPSITITSPTDQTRPLDLFEQATETSTLAPALGDARIYTPPREETLRSPQSADETTDEDDVDMVDIDSENDVVEVVVEGEGEDADADADADDEVKMMLEKGHGQDWLIEWLKRDSSTSNKEDLRMMDYHGWRIYSPLVQLIRIKNFLADEDIDRTVDWDRKFAEIGEFLRYCLRMEGVAGRDWYVDLCECIGMLHMHWMFEKYHYGKKKLVVDFPAYSGVSTRLPPLLDGRDLIVAKRPKDPVRPRYLLHRVPESVQDVDYQIPGPLLRTMFMTWFRQDGNLVWSADPDGPMPGSGQRGQVFRYQPDFNMALTEDVWFVRCMDGGPETTATGLRGEANFYLLSSEYVPGEVHESDIGGGRTHKAVIYYPEGEPQQRFARYRGAKRAALQQCLSHFDAVENVAIQSPFRKLVLPLTRRQKQRAREAAGLDIVYKPHAVKTLPQGAQADDPLGLAYWFQKMRDDHGERADAVRGETEEAYRGALGDLDTVLLPHGFLGPVTPFNFLKESERRLVARHTLLVNLRDRVRRAYGRNPRQMLEGVVENMDRGRRGEASWNMRDELTAHRERHGRYLEMNDMELYWVDFVCGPSTNAKAQREPLPNLGRRFEVFTARVQALLDEPSRECLFALKENKVGLQQVTMALNASLRRGDYVFTEDMVNKYSWVLADHGRLGYERAETGEVQISRPECPWHPENRMNWPRDDDHWDPTTDPWTAANVPSPDHTWDWETAFANVEKVNATRRATKRMLWSVAYRVGIELDALAAKLAGVDDTLSRTAKWEDRTAQLDDLAASWRQRFDRPAVSDGDGDGDGNENEDENGGGGKVARRPASYISVVKAGYPGRWKKKMTEEQAVEIVRRGIIDELSAGASTLWPSRPRFSRVGGRDVMTLHRERVWEWARPAVVGPKKRFFSLNRWPVHLQSEATQTEIRMGAIRAKAEREAEEARIAAEMARVEARARPTADEVRKVQLARSLAVPYHEANDPRTQFFPGQTEYWEGDTPLQKKVLEAHVQRVVDEELGPNDGKAPRGTGWFGRGRAQASSSGGGGGGGGGDALGFPDVVPDVVPRSVPARAGLSLGRQTAVSDKMPSIVPRVIERREPVLSPRYPPDQQPQSREPQRRVRFEEPE</sequence>
<feature type="region of interest" description="Disordered" evidence="1">
    <location>
        <begin position="1468"/>
        <end position="1519"/>
    </location>
</feature>
<name>A0A4U6XV81_9PEZI</name>
<dbReference type="EMBL" id="PJEX01000005">
    <property type="protein sequence ID" value="TKW59759.1"/>
    <property type="molecule type" value="Genomic_DNA"/>
</dbReference>
<accession>A0A4U6XV81</accession>
<dbReference type="STRING" id="1306861.A0A4U6XV81"/>
<feature type="region of interest" description="Disordered" evidence="1">
    <location>
        <begin position="284"/>
        <end position="323"/>
    </location>
</feature>
<feature type="region of interest" description="Disordered" evidence="1">
    <location>
        <begin position="1409"/>
        <end position="1451"/>
    </location>
</feature>
<evidence type="ECO:0000313" key="3">
    <source>
        <dbReference type="Proteomes" id="UP000310108"/>
    </source>
</evidence>
<reference evidence="2 3" key="1">
    <citation type="journal article" date="2019" name="PLoS ONE">
        <title>Comparative genome analysis indicates high evolutionary potential of pathogenicity genes in Colletotrichum tanaceti.</title>
        <authorList>
            <person name="Lelwala R.V."/>
            <person name="Korhonen P.K."/>
            <person name="Young N.D."/>
            <person name="Scott J.B."/>
            <person name="Ades P.A."/>
            <person name="Gasser R.B."/>
            <person name="Taylor P.W.J."/>
        </authorList>
    </citation>
    <scope>NUCLEOTIDE SEQUENCE [LARGE SCALE GENOMIC DNA]</scope>
    <source>
        <strain evidence="2">BRIP57314</strain>
    </source>
</reference>
<feature type="compositionally biased region" description="Basic and acidic residues" evidence="1">
    <location>
        <begin position="354"/>
        <end position="365"/>
    </location>
</feature>
<protein>
    <submittedName>
        <fullName evidence="2">Uncharacterized protein</fullName>
    </submittedName>
</protein>
<feature type="region of interest" description="Disordered" evidence="1">
    <location>
        <begin position="338"/>
        <end position="453"/>
    </location>
</feature>
<feature type="compositionally biased region" description="Polar residues" evidence="1">
    <location>
        <begin position="399"/>
        <end position="408"/>
    </location>
</feature>
<evidence type="ECO:0000313" key="2">
    <source>
        <dbReference type="EMBL" id="TKW59759.1"/>
    </source>
</evidence>
<feature type="compositionally biased region" description="Gly residues" evidence="1">
    <location>
        <begin position="1435"/>
        <end position="1446"/>
    </location>
</feature>
<feature type="compositionally biased region" description="Acidic residues" evidence="1">
    <location>
        <begin position="1198"/>
        <end position="1211"/>
    </location>
</feature>
<comment type="caution">
    <text evidence="2">The sequence shown here is derived from an EMBL/GenBank/DDBJ whole genome shotgun (WGS) entry which is preliminary data.</text>
</comment>
<feature type="compositionally biased region" description="Acidic residues" evidence="1">
    <location>
        <begin position="285"/>
        <end position="310"/>
    </location>
</feature>
<proteinExistence type="predicted"/>
<dbReference type="Proteomes" id="UP000310108">
    <property type="component" value="Unassembled WGS sequence"/>
</dbReference>
<evidence type="ECO:0000256" key="1">
    <source>
        <dbReference type="SAM" id="MobiDB-lite"/>
    </source>
</evidence>
<organism evidence="2 3">
    <name type="scientific">Colletotrichum tanaceti</name>
    <dbReference type="NCBI Taxonomy" id="1306861"/>
    <lineage>
        <taxon>Eukaryota</taxon>
        <taxon>Fungi</taxon>
        <taxon>Dikarya</taxon>
        <taxon>Ascomycota</taxon>
        <taxon>Pezizomycotina</taxon>
        <taxon>Sordariomycetes</taxon>
        <taxon>Hypocreomycetidae</taxon>
        <taxon>Glomerellales</taxon>
        <taxon>Glomerellaceae</taxon>
        <taxon>Colletotrichum</taxon>
        <taxon>Colletotrichum destructivum species complex</taxon>
    </lineage>
</organism>
<gene>
    <name evidence="2" type="ORF">CTA1_10388</name>
</gene>
<keyword evidence="3" id="KW-1185">Reference proteome</keyword>
<feature type="region of interest" description="Disordered" evidence="1">
    <location>
        <begin position="1190"/>
        <end position="1218"/>
    </location>
</feature>
<feature type="compositionally biased region" description="Basic and acidic residues" evidence="1">
    <location>
        <begin position="311"/>
        <end position="321"/>
    </location>
</feature>
<feature type="compositionally biased region" description="Basic and acidic residues" evidence="1">
    <location>
        <begin position="1508"/>
        <end position="1519"/>
    </location>
</feature>
<feature type="region of interest" description="Disordered" evidence="1">
    <location>
        <begin position="200"/>
        <end position="244"/>
    </location>
</feature>